<accession>A0AAP5M8N8</accession>
<dbReference type="GO" id="GO:0006935">
    <property type="term" value="P:chemotaxis"/>
    <property type="evidence" value="ECO:0007669"/>
    <property type="project" value="InterPro"/>
</dbReference>
<keyword evidence="3" id="KW-1185">Reference proteome</keyword>
<comment type="caution">
    <text evidence="2">The sequence shown here is derived from an EMBL/GenBank/DDBJ whole genome shotgun (WGS) entry which is preliminary data.</text>
</comment>
<sequence>MVLLTEQKFLSFQLGEKDTAVIPLDDTTEVLPVSLGEICRLPQMPPWVLGIYNWRSEMLWLVELEERLGYKPTFIRSNFEPINMAIVVQIQGKYLGLIVRKLLDVELLDASEMNPPESSLFNPQIYRLIKGYFINDSEGMMIRLDVASIFNALGG</sequence>
<dbReference type="SMART" id="SM00260">
    <property type="entry name" value="CheW"/>
    <property type="match status" value="1"/>
</dbReference>
<dbReference type="Pfam" id="PF01584">
    <property type="entry name" value="CheW"/>
    <property type="match status" value="1"/>
</dbReference>
<dbReference type="EMBL" id="JAALHA020000001">
    <property type="protein sequence ID" value="MDR9893434.1"/>
    <property type="molecule type" value="Genomic_DNA"/>
</dbReference>
<dbReference type="PROSITE" id="PS50851">
    <property type="entry name" value="CHEW"/>
    <property type="match status" value="1"/>
</dbReference>
<dbReference type="GO" id="GO:0007165">
    <property type="term" value="P:signal transduction"/>
    <property type="evidence" value="ECO:0007669"/>
    <property type="project" value="InterPro"/>
</dbReference>
<dbReference type="AlphaFoldDB" id="A0AAP5M8N8"/>
<dbReference type="InterPro" id="IPR039315">
    <property type="entry name" value="CheW"/>
</dbReference>
<proteinExistence type="predicted"/>
<dbReference type="SUPFAM" id="SSF50341">
    <property type="entry name" value="CheW-like"/>
    <property type="match status" value="1"/>
</dbReference>
<dbReference type="PANTHER" id="PTHR22617">
    <property type="entry name" value="CHEMOTAXIS SENSOR HISTIDINE KINASE-RELATED"/>
    <property type="match status" value="1"/>
</dbReference>
<protein>
    <submittedName>
        <fullName evidence="2">Chemotaxis protein CheW</fullName>
    </submittedName>
</protein>
<dbReference type="InterPro" id="IPR002545">
    <property type="entry name" value="CheW-lke_dom"/>
</dbReference>
<evidence type="ECO:0000313" key="3">
    <source>
        <dbReference type="Proteomes" id="UP000667802"/>
    </source>
</evidence>
<dbReference type="InterPro" id="IPR036061">
    <property type="entry name" value="CheW-like_dom_sf"/>
</dbReference>
<gene>
    <name evidence="2" type="ORF">G7B40_002370</name>
</gene>
<dbReference type="RefSeq" id="WP_208354785.1">
    <property type="nucleotide sequence ID" value="NZ_JAALHA020000001.1"/>
</dbReference>
<dbReference type="Gene3D" id="2.40.50.180">
    <property type="entry name" value="CheA-289, Domain 4"/>
    <property type="match status" value="1"/>
</dbReference>
<feature type="domain" description="CheW-like" evidence="1">
    <location>
        <begin position="6"/>
        <end position="155"/>
    </location>
</feature>
<evidence type="ECO:0000313" key="2">
    <source>
        <dbReference type="EMBL" id="MDR9893434.1"/>
    </source>
</evidence>
<reference evidence="3" key="1">
    <citation type="journal article" date="2021" name="Science">
        <title>Hunting the eagle killer: A cyanobacterial neurotoxin causes vacuolar myelinopathy.</title>
        <authorList>
            <person name="Breinlinger S."/>
            <person name="Phillips T.J."/>
            <person name="Haram B.N."/>
            <person name="Mares J."/>
            <person name="Martinez Yerena J.A."/>
            <person name="Hrouzek P."/>
            <person name="Sobotka R."/>
            <person name="Henderson W.M."/>
            <person name="Schmieder P."/>
            <person name="Williams S.M."/>
            <person name="Lauderdale J.D."/>
            <person name="Wilde H.D."/>
            <person name="Gerrin W."/>
            <person name="Kust A."/>
            <person name="Washington J.W."/>
            <person name="Wagner C."/>
            <person name="Geier B."/>
            <person name="Liebeke M."/>
            <person name="Enke H."/>
            <person name="Niedermeyer T.H.J."/>
            <person name="Wilde S.B."/>
        </authorList>
    </citation>
    <scope>NUCLEOTIDE SEQUENCE [LARGE SCALE GENOMIC DNA]</scope>
    <source>
        <strain evidence="3">Thurmond2011</strain>
    </source>
</reference>
<organism evidence="2 3">
    <name type="scientific">Aetokthonos hydrillicola Thurmond2011</name>
    <dbReference type="NCBI Taxonomy" id="2712845"/>
    <lineage>
        <taxon>Bacteria</taxon>
        <taxon>Bacillati</taxon>
        <taxon>Cyanobacteriota</taxon>
        <taxon>Cyanophyceae</taxon>
        <taxon>Nostocales</taxon>
        <taxon>Hapalosiphonaceae</taxon>
        <taxon>Aetokthonos</taxon>
    </lineage>
</organism>
<evidence type="ECO:0000259" key="1">
    <source>
        <dbReference type="PROSITE" id="PS50851"/>
    </source>
</evidence>
<name>A0AAP5M8N8_9CYAN</name>
<dbReference type="GO" id="GO:0005829">
    <property type="term" value="C:cytosol"/>
    <property type="evidence" value="ECO:0007669"/>
    <property type="project" value="TreeGrafter"/>
</dbReference>
<dbReference type="Proteomes" id="UP000667802">
    <property type="component" value="Unassembled WGS sequence"/>
</dbReference>
<dbReference type="PANTHER" id="PTHR22617:SF23">
    <property type="entry name" value="CHEMOTAXIS PROTEIN CHEW"/>
    <property type="match status" value="1"/>
</dbReference>